<keyword evidence="1" id="KW-0813">Transport</keyword>
<dbReference type="Gene3D" id="3.40.50.1820">
    <property type="entry name" value="alpha/beta hydrolase"/>
    <property type="match status" value="1"/>
</dbReference>
<gene>
    <name evidence="3" type="ORF">FA13DRAFT_1794455</name>
</gene>
<dbReference type="InterPro" id="IPR012908">
    <property type="entry name" value="PGAP1-ab_dom-like"/>
</dbReference>
<comment type="caution">
    <text evidence="3">The sequence shown here is derived from an EMBL/GenBank/DDBJ whole genome shotgun (WGS) entry which is preliminary data.</text>
</comment>
<evidence type="ECO:0000256" key="1">
    <source>
        <dbReference type="RuleBase" id="RU365011"/>
    </source>
</evidence>
<dbReference type="EMBL" id="QPFP01000036">
    <property type="protein sequence ID" value="TEB27969.1"/>
    <property type="molecule type" value="Genomic_DNA"/>
</dbReference>
<protein>
    <recommendedName>
        <fullName evidence="1">GPI inositol-deacylase</fullName>
        <ecNumber evidence="1">3.1.-.-</ecNumber>
    </recommendedName>
</protein>
<sequence>MDCTPLAYPIILIHGWTDNPTASGTFKVIEKQLTQSGVHFFVPEVSRFGSVEERAQLLIKDMARVYNKGHQVHLIGHSMGGVVARAIAGQDNLPFTVLTVTTLGTPNRGLRYLDLLPTLDGNSEEAQTIRGIFGTDFGGLCNLSTKFMKEFNQKIPNNPRVKYFTWAGQIVLPTVSYAPHWIIVGRFYTKSDGIVGVETASWGDDLGPGTHLGTVPGLTHSSIVCNEVFVKSLPHLRAAELGSTAPVEKVSGSIKVQLARRVVGHTDALQGRLSAWKDRKRHGSQDSNAGYAFDAAEGYKYGTKPTGAIDYHCKC</sequence>
<dbReference type="SUPFAM" id="SSF53474">
    <property type="entry name" value="alpha/beta-Hydrolases"/>
    <property type="match status" value="1"/>
</dbReference>
<dbReference type="Proteomes" id="UP000298030">
    <property type="component" value="Unassembled WGS sequence"/>
</dbReference>
<dbReference type="GO" id="GO:0005789">
    <property type="term" value="C:endoplasmic reticulum membrane"/>
    <property type="evidence" value="ECO:0007669"/>
    <property type="project" value="UniProtKB-SubCell"/>
</dbReference>
<dbReference type="AlphaFoldDB" id="A0A4Y7T330"/>
<keyword evidence="1" id="KW-0472">Membrane</keyword>
<dbReference type="OrthoDB" id="5592486at2759"/>
<comment type="subcellular location">
    <subcellularLocation>
        <location evidence="1">Endoplasmic reticulum membrane</location>
    </subcellularLocation>
</comment>
<proteinExistence type="inferred from homology"/>
<dbReference type="EC" id="3.1.-.-" evidence="1"/>
<evidence type="ECO:0000259" key="2">
    <source>
        <dbReference type="Pfam" id="PF07819"/>
    </source>
</evidence>
<keyword evidence="1" id="KW-0256">Endoplasmic reticulum</keyword>
<evidence type="ECO:0000313" key="3">
    <source>
        <dbReference type="EMBL" id="TEB27969.1"/>
    </source>
</evidence>
<accession>A0A4Y7T330</accession>
<evidence type="ECO:0000313" key="4">
    <source>
        <dbReference type="Proteomes" id="UP000298030"/>
    </source>
</evidence>
<dbReference type="GO" id="GO:0015031">
    <property type="term" value="P:protein transport"/>
    <property type="evidence" value="ECO:0007669"/>
    <property type="project" value="UniProtKB-KW"/>
</dbReference>
<name>A0A4Y7T330_COPMI</name>
<comment type="function">
    <text evidence="1">Involved in inositol deacylation of GPI-anchored proteins which plays important roles in the quality control and ER-associated degradation of GPI-anchored proteins.</text>
</comment>
<organism evidence="3 4">
    <name type="scientific">Coprinellus micaceus</name>
    <name type="common">Glistening ink-cap mushroom</name>
    <name type="synonym">Coprinus micaceus</name>
    <dbReference type="NCBI Taxonomy" id="71717"/>
    <lineage>
        <taxon>Eukaryota</taxon>
        <taxon>Fungi</taxon>
        <taxon>Dikarya</taxon>
        <taxon>Basidiomycota</taxon>
        <taxon>Agaricomycotina</taxon>
        <taxon>Agaricomycetes</taxon>
        <taxon>Agaricomycetidae</taxon>
        <taxon>Agaricales</taxon>
        <taxon>Agaricineae</taxon>
        <taxon>Psathyrellaceae</taxon>
        <taxon>Coprinellus</taxon>
    </lineage>
</organism>
<comment type="similarity">
    <text evidence="1">Belongs to the GPI inositol-deacylase family.</text>
</comment>
<reference evidence="3 4" key="1">
    <citation type="journal article" date="2019" name="Nat. Ecol. Evol.">
        <title>Megaphylogeny resolves global patterns of mushroom evolution.</title>
        <authorList>
            <person name="Varga T."/>
            <person name="Krizsan K."/>
            <person name="Foldi C."/>
            <person name="Dima B."/>
            <person name="Sanchez-Garcia M."/>
            <person name="Sanchez-Ramirez S."/>
            <person name="Szollosi G.J."/>
            <person name="Szarkandi J.G."/>
            <person name="Papp V."/>
            <person name="Albert L."/>
            <person name="Andreopoulos W."/>
            <person name="Angelini C."/>
            <person name="Antonin V."/>
            <person name="Barry K.W."/>
            <person name="Bougher N.L."/>
            <person name="Buchanan P."/>
            <person name="Buyck B."/>
            <person name="Bense V."/>
            <person name="Catcheside P."/>
            <person name="Chovatia M."/>
            <person name="Cooper J."/>
            <person name="Damon W."/>
            <person name="Desjardin D."/>
            <person name="Finy P."/>
            <person name="Geml J."/>
            <person name="Haridas S."/>
            <person name="Hughes K."/>
            <person name="Justo A."/>
            <person name="Karasinski D."/>
            <person name="Kautmanova I."/>
            <person name="Kiss B."/>
            <person name="Kocsube S."/>
            <person name="Kotiranta H."/>
            <person name="LaButti K.M."/>
            <person name="Lechner B.E."/>
            <person name="Liimatainen K."/>
            <person name="Lipzen A."/>
            <person name="Lukacs Z."/>
            <person name="Mihaltcheva S."/>
            <person name="Morgado L.N."/>
            <person name="Niskanen T."/>
            <person name="Noordeloos M.E."/>
            <person name="Ohm R.A."/>
            <person name="Ortiz-Santana B."/>
            <person name="Ovrebo C."/>
            <person name="Racz N."/>
            <person name="Riley R."/>
            <person name="Savchenko A."/>
            <person name="Shiryaev A."/>
            <person name="Soop K."/>
            <person name="Spirin V."/>
            <person name="Szebenyi C."/>
            <person name="Tomsovsky M."/>
            <person name="Tulloss R.E."/>
            <person name="Uehling J."/>
            <person name="Grigoriev I.V."/>
            <person name="Vagvolgyi C."/>
            <person name="Papp T."/>
            <person name="Martin F.M."/>
            <person name="Miettinen O."/>
            <person name="Hibbett D.S."/>
            <person name="Nagy L.G."/>
        </authorList>
    </citation>
    <scope>NUCLEOTIDE SEQUENCE [LARGE SCALE GENOMIC DNA]</scope>
    <source>
        <strain evidence="3 4">FP101781</strain>
    </source>
</reference>
<keyword evidence="1" id="KW-0653">Protein transport</keyword>
<dbReference type="GO" id="GO:0016788">
    <property type="term" value="F:hydrolase activity, acting on ester bonds"/>
    <property type="evidence" value="ECO:0007669"/>
    <property type="project" value="InterPro"/>
</dbReference>
<feature type="domain" description="GPI inositol-deacylase PGAP1-like alpha/beta" evidence="2">
    <location>
        <begin position="58"/>
        <end position="107"/>
    </location>
</feature>
<dbReference type="InterPro" id="IPR029058">
    <property type="entry name" value="AB_hydrolase_fold"/>
</dbReference>
<keyword evidence="4" id="KW-1185">Reference proteome</keyword>
<dbReference type="Pfam" id="PF07819">
    <property type="entry name" value="PGAP1"/>
    <property type="match status" value="1"/>
</dbReference>
<keyword evidence="1 3" id="KW-0378">Hydrolase</keyword>